<keyword evidence="3" id="KW-0732">Signal</keyword>
<evidence type="ECO:0000313" key="4">
    <source>
        <dbReference type="EMBL" id="KAJ9145555.1"/>
    </source>
</evidence>
<keyword evidence="2" id="KW-0472">Membrane</keyword>
<proteinExistence type="predicted"/>
<comment type="caution">
    <text evidence="4">The sequence shown here is derived from an EMBL/GenBank/DDBJ whole genome shotgun (WGS) entry which is preliminary data.</text>
</comment>
<keyword evidence="2" id="KW-1133">Transmembrane helix</keyword>
<organism evidence="4 5">
    <name type="scientific">Coniochaeta hoffmannii</name>
    <dbReference type="NCBI Taxonomy" id="91930"/>
    <lineage>
        <taxon>Eukaryota</taxon>
        <taxon>Fungi</taxon>
        <taxon>Dikarya</taxon>
        <taxon>Ascomycota</taxon>
        <taxon>Pezizomycotina</taxon>
        <taxon>Sordariomycetes</taxon>
        <taxon>Sordariomycetidae</taxon>
        <taxon>Coniochaetales</taxon>
        <taxon>Coniochaetaceae</taxon>
        <taxon>Coniochaeta</taxon>
    </lineage>
</organism>
<name>A0AA38VJI4_9PEZI</name>
<gene>
    <name evidence="4" type="ORF">NKR19_g6042</name>
</gene>
<feature type="signal peptide" evidence="3">
    <location>
        <begin position="1"/>
        <end position="19"/>
    </location>
</feature>
<feature type="region of interest" description="Disordered" evidence="1">
    <location>
        <begin position="204"/>
        <end position="230"/>
    </location>
</feature>
<sequence>MRPTTTQIQLYLLAPVVFASPIPLVLVGDLEAVSGAAHPPAPVAAHRPKHALPEVIVFNSEEDDATPMDNSPIRPSVTAQPSVILSTHRPLTTEYLLSLTHHPWMRRKGGGPTKLVKLPADAVDAVGSSLLTQMGMGMGAEEAQLPVTVARIGMPCHYARMGSGRNDVLAVSLVFIFVAVVVAAEAFSSTKRFLSNRGAIRLETDPGREQGKPLSVHSDSANDLNEKESL</sequence>
<evidence type="ECO:0000256" key="1">
    <source>
        <dbReference type="SAM" id="MobiDB-lite"/>
    </source>
</evidence>
<evidence type="ECO:0000256" key="2">
    <source>
        <dbReference type="SAM" id="Phobius"/>
    </source>
</evidence>
<dbReference type="AlphaFoldDB" id="A0AA38VJI4"/>
<feature type="transmembrane region" description="Helical" evidence="2">
    <location>
        <begin position="168"/>
        <end position="187"/>
    </location>
</feature>
<dbReference type="EMBL" id="JANBVN010000089">
    <property type="protein sequence ID" value="KAJ9145555.1"/>
    <property type="molecule type" value="Genomic_DNA"/>
</dbReference>
<keyword evidence="5" id="KW-1185">Reference proteome</keyword>
<keyword evidence="2" id="KW-0812">Transmembrane</keyword>
<reference evidence="4" key="1">
    <citation type="submission" date="2022-07" db="EMBL/GenBank/DDBJ databases">
        <title>Fungi with potential for degradation of polypropylene.</title>
        <authorList>
            <person name="Gostincar C."/>
        </authorList>
    </citation>
    <scope>NUCLEOTIDE SEQUENCE</scope>
    <source>
        <strain evidence="4">EXF-13287</strain>
    </source>
</reference>
<dbReference type="Proteomes" id="UP001174691">
    <property type="component" value="Unassembled WGS sequence"/>
</dbReference>
<protein>
    <submittedName>
        <fullName evidence="4">Uncharacterized protein</fullName>
    </submittedName>
</protein>
<evidence type="ECO:0000256" key="3">
    <source>
        <dbReference type="SAM" id="SignalP"/>
    </source>
</evidence>
<evidence type="ECO:0000313" key="5">
    <source>
        <dbReference type="Proteomes" id="UP001174691"/>
    </source>
</evidence>
<accession>A0AA38VJI4</accession>
<feature type="chain" id="PRO_5041314395" evidence="3">
    <location>
        <begin position="20"/>
        <end position="230"/>
    </location>
</feature>